<comment type="caution">
    <text evidence="3">The sequence shown here is derived from an EMBL/GenBank/DDBJ whole genome shotgun (WGS) entry which is preliminary data.</text>
</comment>
<organism evidence="3 4">
    <name type="scientific">Peribacillus frigoritolerans</name>
    <dbReference type="NCBI Taxonomy" id="450367"/>
    <lineage>
        <taxon>Bacteria</taxon>
        <taxon>Bacillati</taxon>
        <taxon>Bacillota</taxon>
        <taxon>Bacilli</taxon>
        <taxon>Bacillales</taxon>
        <taxon>Bacillaceae</taxon>
        <taxon>Peribacillus</taxon>
    </lineage>
</organism>
<dbReference type="SUPFAM" id="SSF53756">
    <property type="entry name" value="UDP-Glycosyltransferase/glycogen phosphorylase"/>
    <property type="match status" value="1"/>
</dbReference>
<dbReference type="PANTHER" id="PTHR45947:SF3">
    <property type="entry name" value="SULFOQUINOVOSYL TRANSFERASE SQD2"/>
    <property type="match status" value="1"/>
</dbReference>
<accession>A0AA90SUI4</accession>
<dbReference type="Proteomes" id="UP001178275">
    <property type="component" value="Unassembled WGS sequence"/>
</dbReference>
<dbReference type="AlphaFoldDB" id="A0AA90SUI4"/>
<dbReference type="GO" id="GO:0016757">
    <property type="term" value="F:glycosyltransferase activity"/>
    <property type="evidence" value="ECO:0007669"/>
    <property type="project" value="InterPro"/>
</dbReference>
<dbReference type="InterPro" id="IPR028098">
    <property type="entry name" value="Glyco_trans_4-like_N"/>
</dbReference>
<dbReference type="Gene3D" id="3.40.50.2000">
    <property type="entry name" value="Glycogen Phosphorylase B"/>
    <property type="match status" value="2"/>
</dbReference>
<dbReference type="PANTHER" id="PTHR45947">
    <property type="entry name" value="SULFOQUINOVOSYL TRANSFERASE SQD2"/>
    <property type="match status" value="1"/>
</dbReference>
<gene>
    <name evidence="3" type="ORF">Q8G36_03395</name>
</gene>
<sequence>MKILYVTTISNTVNAFLIPHIKMLVDQGHQVDLAFNIVQEVNSELVKMGCTVHRLKFERSPLKKQNYLAYKELKKIIKDEQYDLIHTHTPVASACVRLACKAFKDVKVIYTAHGFHFYKGASYKNWLLYYSIEKWLARYTDVLITINKEDYKRAKKSFNAGRVEYIPGVGLNVQRFSETLVDRKTKRNEICIPEDAFVVLSVGELNPNKNHETIIRAISKLNNPNIYYVICGQGPLNKYLSDLVKELNMENQVKLLGIRNDIAEICKISDVFVFPSFREGLSVALMEAMASGLPIICSDIRGNRDLIENKKGGYLVSPNDISGFAKYIESILMFSEDSAAMAKHNIDIIESFSTRNVLKRMQEIYSIIN</sequence>
<dbReference type="EMBL" id="JAUUTW010000002">
    <property type="protein sequence ID" value="MDP1450105.1"/>
    <property type="molecule type" value="Genomic_DNA"/>
</dbReference>
<dbReference type="InterPro" id="IPR050194">
    <property type="entry name" value="Glycosyltransferase_grp1"/>
</dbReference>
<evidence type="ECO:0000259" key="2">
    <source>
        <dbReference type="Pfam" id="PF13477"/>
    </source>
</evidence>
<dbReference type="RefSeq" id="WP_305158981.1">
    <property type="nucleotide sequence ID" value="NZ_JAUUTW010000002.1"/>
</dbReference>
<evidence type="ECO:0000313" key="3">
    <source>
        <dbReference type="EMBL" id="MDP1450105.1"/>
    </source>
</evidence>
<feature type="domain" description="Glycosyl transferase family 1" evidence="1">
    <location>
        <begin position="182"/>
        <end position="343"/>
    </location>
</feature>
<dbReference type="Pfam" id="PF00534">
    <property type="entry name" value="Glycos_transf_1"/>
    <property type="match status" value="1"/>
</dbReference>
<dbReference type="CDD" id="cd03808">
    <property type="entry name" value="GT4_CapM-like"/>
    <property type="match status" value="1"/>
</dbReference>
<proteinExistence type="predicted"/>
<reference evidence="3" key="1">
    <citation type="submission" date="2023-07" db="EMBL/GenBank/DDBJ databases">
        <title>Murine gut Bacillus species.</title>
        <authorList>
            <person name="Gutman E."/>
            <person name="Hashuel R."/>
            <person name="Litvak Y."/>
        </authorList>
    </citation>
    <scope>NUCLEOTIDE SEQUENCE</scope>
    <source>
        <strain evidence="3">RU293</strain>
    </source>
</reference>
<evidence type="ECO:0000313" key="4">
    <source>
        <dbReference type="Proteomes" id="UP001178275"/>
    </source>
</evidence>
<dbReference type="InterPro" id="IPR001296">
    <property type="entry name" value="Glyco_trans_1"/>
</dbReference>
<feature type="domain" description="Glycosyltransferase subfamily 4-like N-terminal" evidence="2">
    <location>
        <begin position="2"/>
        <end position="146"/>
    </location>
</feature>
<protein>
    <submittedName>
        <fullName evidence="3">Glycosyltransferase family 4 protein</fullName>
    </submittedName>
</protein>
<evidence type="ECO:0000259" key="1">
    <source>
        <dbReference type="Pfam" id="PF00534"/>
    </source>
</evidence>
<dbReference type="Pfam" id="PF13477">
    <property type="entry name" value="Glyco_trans_4_2"/>
    <property type="match status" value="1"/>
</dbReference>
<name>A0AA90SUI4_9BACI</name>